<evidence type="ECO:0000256" key="3">
    <source>
        <dbReference type="ARBA" id="ARBA00023157"/>
    </source>
</evidence>
<dbReference type="SUPFAM" id="SSF64397">
    <property type="entry name" value="Hsp33 domain"/>
    <property type="match status" value="1"/>
</dbReference>
<dbReference type="Pfam" id="PF01430">
    <property type="entry name" value="HSP33"/>
    <property type="match status" value="1"/>
</dbReference>
<evidence type="ECO:0000313" key="6">
    <source>
        <dbReference type="EMBL" id="MFD2232654.1"/>
    </source>
</evidence>
<dbReference type="Gene3D" id="3.90.1280.10">
    <property type="entry name" value="HSP33 redox switch-like"/>
    <property type="match status" value="1"/>
</dbReference>
<dbReference type="EMBL" id="JBHUIY010000003">
    <property type="protein sequence ID" value="MFD2232654.1"/>
    <property type="molecule type" value="Genomic_DNA"/>
</dbReference>
<proteinExistence type="predicted"/>
<evidence type="ECO:0000256" key="1">
    <source>
        <dbReference type="ARBA" id="ARBA00022490"/>
    </source>
</evidence>
<dbReference type="InterPro" id="IPR000397">
    <property type="entry name" value="Heat_shock_Hsp33"/>
</dbReference>
<dbReference type="Proteomes" id="UP001597296">
    <property type="component" value="Unassembled WGS sequence"/>
</dbReference>
<keyword evidence="5" id="KW-0676">Redox-active center</keyword>
<protein>
    <submittedName>
        <fullName evidence="6">Hsp33 family molecular chaperone HslO</fullName>
    </submittedName>
</protein>
<dbReference type="Gene3D" id="1.10.287.480">
    <property type="entry name" value="helix hairpin bin"/>
    <property type="match status" value="1"/>
</dbReference>
<keyword evidence="1" id="KW-0963">Cytoplasm</keyword>
<dbReference type="RefSeq" id="WP_377314162.1">
    <property type="nucleotide sequence ID" value="NZ_JBHUIY010000003.1"/>
</dbReference>
<sequence length="311" mass="32254">MSEPAAAPAGTGPDQALSFSVAAGLVRGRVVQLGPALDRILAAHADTPPAVAGLVAETALVAAALASLLKYDGVFTLQAQGDGPVRLVVADLTSAGTVRAMARFDRERLAAAPASSSPAALLGAGHLAFTVDQGPGTDRYQGIVALEGDSLASAAEGYFRQSEQLDTRVRLAVAPAADGGWFGRAALIQRLPAGSGQAPILLAEEAEETWRRAEILFASLTEAELADPALSSERLLHRLYHGEDLRLTPARPLEAGCRCSRERVAAALTSLPDADLPGLADAEGRIEVTCEFCGTRHVLSLSELAPRPQTA</sequence>
<keyword evidence="7" id="KW-1185">Reference proteome</keyword>
<keyword evidence="2" id="KW-0862">Zinc</keyword>
<dbReference type="SUPFAM" id="SSF118352">
    <property type="entry name" value="HSP33 redox switch-like"/>
    <property type="match status" value="1"/>
</dbReference>
<evidence type="ECO:0000256" key="2">
    <source>
        <dbReference type="ARBA" id="ARBA00022833"/>
    </source>
</evidence>
<name>A0ABW5C5M1_9PROT</name>
<dbReference type="PIRSF" id="PIRSF005261">
    <property type="entry name" value="Heat_shock_Hsp33"/>
    <property type="match status" value="1"/>
</dbReference>
<dbReference type="InterPro" id="IPR023212">
    <property type="entry name" value="Hsp33_helix_hairpin_bin_dom_sf"/>
</dbReference>
<organism evidence="6 7">
    <name type="scientific">Phaeospirillum tilakii</name>
    <dbReference type="NCBI Taxonomy" id="741673"/>
    <lineage>
        <taxon>Bacteria</taxon>
        <taxon>Pseudomonadati</taxon>
        <taxon>Pseudomonadota</taxon>
        <taxon>Alphaproteobacteria</taxon>
        <taxon>Rhodospirillales</taxon>
        <taxon>Rhodospirillaceae</taxon>
        <taxon>Phaeospirillum</taxon>
    </lineage>
</organism>
<comment type="caution">
    <text evidence="6">The sequence shown here is derived from an EMBL/GenBank/DDBJ whole genome shotgun (WGS) entry which is preliminary data.</text>
</comment>
<dbReference type="Gene3D" id="3.55.30.10">
    <property type="entry name" value="Hsp33 domain"/>
    <property type="match status" value="1"/>
</dbReference>
<dbReference type="CDD" id="cd00498">
    <property type="entry name" value="Hsp33"/>
    <property type="match status" value="1"/>
</dbReference>
<keyword evidence="4" id="KW-0143">Chaperone</keyword>
<evidence type="ECO:0000256" key="5">
    <source>
        <dbReference type="ARBA" id="ARBA00023284"/>
    </source>
</evidence>
<keyword evidence="3" id="KW-1015">Disulfide bond</keyword>
<gene>
    <name evidence="6" type="ORF">ACFSNB_02425</name>
</gene>
<reference evidence="7" key="1">
    <citation type="journal article" date="2019" name="Int. J. Syst. Evol. Microbiol.">
        <title>The Global Catalogue of Microorganisms (GCM) 10K type strain sequencing project: providing services to taxonomists for standard genome sequencing and annotation.</title>
        <authorList>
            <consortium name="The Broad Institute Genomics Platform"/>
            <consortium name="The Broad Institute Genome Sequencing Center for Infectious Disease"/>
            <person name="Wu L."/>
            <person name="Ma J."/>
        </authorList>
    </citation>
    <scope>NUCLEOTIDE SEQUENCE [LARGE SCALE GENOMIC DNA]</scope>
    <source>
        <strain evidence="7">KCTC 15012</strain>
    </source>
</reference>
<dbReference type="PANTHER" id="PTHR30111:SF1">
    <property type="entry name" value="33 KDA CHAPERONIN"/>
    <property type="match status" value="1"/>
</dbReference>
<dbReference type="InterPro" id="IPR016153">
    <property type="entry name" value="Heat_shock_Hsp33_N"/>
</dbReference>
<accession>A0ABW5C5M1</accession>
<evidence type="ECO:0000256" key="4">
    <source>
        <dbReference type="ARBA" id="ARBA00023186"/>
    </source>
</evidence>
<dbReference type="PANTHER" id="PTHR30111">
    <property type="entry name" value="33 KDA CHAPERONIN"/>
    <property type="match status" value="1"/>
</dbReference>
<evidence type="ECO:0000313" key="7">
    <source>
        <dbReference type="Proteomes" id="UP001597296"/>
    </source>
</evidence>
<dbReference type="InterPro" id="IPR016154">
    <property type="entry name" value="Heat_shock_Hsp33_C"/>
</dbReference>